<feature type="compositionally biased region" description="Low complexity" evidence="5">
    <location>
        <begin position="40"/>
        <end position="62"/>
    </location>
</feature>
<evidence type="ECO:0000256" key="2">
    <source>
        <dbReference type="ARBA" id="ARBA00023316"/>
    </source>
</evidence>
<accession>A0ABV9U0Y6</accession>
<name>A0ABV9U0Y6_9ACTN</name>
<reference evidence="8" key="1">
    <citation type="journal article" date="2019" name="Int. J. Syst. Evol. Microbiol.">
        <title>The Global Catalogue of Microorganisms (GCM) 10K type strain sequencing project: providing services to taxonomists for standard genome sequencing and annotation.</title>
        <authorList>
            <consortium name="The Broad Institute Genomics Platform"/>
            <consortium name="The Broad Institute Genome Sequencing Center for Infectious Disease"/>
            <person name="Wu L."/>
            <person name="Ma J."/>
        </authorList>
    </citation>
    <scope>NUCLEOTIDE SEQUENCE [LARGE SCALE GENOMIC DNA]</scope>
    <source>
        <strain evidence="8">KLKA75</strain>
    </source>
</reference>
<evidence type="ECO:0000259" key="6">
    <source>
        <dbReference type="Pfam" id="PF03330"/>
    </source>
</evidence>
<evidence type="ECO:0000313" key="8">
    <source>
        <dbReference type="Proteomes" id="UP001595872"/>
    </source>
</evidence>
<comment type="caution">
    <text evidence="7">The sequence shown here is derived from an EMBL/GenBank/DDBJ whole genome shotgun (WGS) entry which is preliminary data.</text>
</comment>
<dbReference type="Pfam" id="PF03330">
    <property type="entry name" value="DPBB_1"/>
    <property type="match status" value="1"/>
</dbReference>
<evidence type="ECO:0000256" key="3">
    <source>
        <dbReference type="HAMAP-Rule" id="MF_02071"/>
    </source>
</evidence>
<dbReference type="PANTHER" id="PTHR34183">
    <property type="entry name" value="ENDOLYTIC PEPTIDOGLYCAN TRANSGLYCOSYLASE RLPA"/>
    <property type="match status" value="1"/>
</dbReference>
<protein>
    <recommendedName>
        <fullName evidence="3">Probable endolytic peptidoglycan transglycosylase RlpA</fullName>
        <ecNumber evidence="3">4.2.2.-</ecNumber>
    </recommendedName>
</protein>
<comment type="similarity">
    <text evidence="3 4">Belongs to the RlpA family.</text>
</comment>
<keyword evidence="2 3" id="KW-0961">Cell wall biogenesis/degradation</keyword>
<dbReference type="InterPro" id="IPR034718">
    <property type="entry name" value="RlpA"/>
</dbReference>
<dbReference type="InterPro" id="IPR009009">
    <property type="entry name" value="RlpA-like_DPBB"/>
</dbReference>
<dbReference type="NCBIfam" id="TIGR00413">
    <property type="entry name" value="rlpA"/>
    <property type="match status" value="1"/>
</dbReference>
<dbReference type="EMBL" id="JBHSIT010000004">
    <property type="protein sequence ID" value="MFC4909010.1"/>
    <property type="molecule type" value="Genomic_DNA"/>
</dbReference>
<dbReference type="Gene3D" id="2.40.40.10">
    <property type="entry name" value="RlpA-like domain"/>
    <property type="match status" value="1"/>
</dbReference>
<dbReference type="InterPro" id="IPR012997">
    <property type="entry name" value="RplA"/>
</dbReference>
<dbReference type="CDD" id="cd22268">
    <property type="entry name" value="DPBB_RlpA-like"/>
    <property type="match status" value="1"/>
</dbReference>
<dbReference type="EC" id="4.2.2.-" evidence="3"/>
<sequence>MGKHRPKFRLRTILVASGVAVAVLAAGAAALLMGGGSGGSADAAQARQTAAPPTQPPTSRTPLADQPRTTPGRASRGETRPPVPKPVKTTDAPKPKPKKRAYTVLSSGSCEASSYGEGQETASGEPFNPNALTAAHKTLPFGSRVRVTNKNNGESVIVRINDRGPYVGGRCLDLSTAAMKQVDGMGAGVIPVRYEVLSRA</sequence>
<keyword evidence="1 3" id="KW-0456">Lyase</keyword>
<dbReference type="HAMAP" id="MF_02071">
    <property type="entry name" value="RlpA"/>
    <property type="match status" value="1"/>
</dbReference>
<evidence type="ECO:0000256" key="4">
    <source>
        <dbReference type="RuleBase" id="RU003495"/>
    </source>
</evidence>
<evidence type="ECO:0000256" key="5">
    <source>
        <dbReference type="SAM" id="MobiDB-lite"/>
    </source>
</evidence>
<dbReference type="InterPro" id="IPR036908">
    <property type="entry name" value="RlpA-like_sf"/>
</dbReference>
<dbReference type="Proteomes" id="UP001595872">
    <property type="component" value="Unassembled WGS sequence"/>
</dbReference>
<proteinExistence type="inferred from homology"/>
<evidence type="ECO:0000256" key="1">
    <source>
        <dbReference type="ARBA" id="ARBA00023239"/>
    </source>
</evidence>
<feature type="domain" description="RlpA-like protein double-psi beta-barrel" evidence="6">
    <location>
        <begin position="111"/>
        <end position="194"/>
    </location>
</feature>
<organism evidence="7 8">
    <name type="scientific">Actinomadura gamaensis</name>
    <dbReference type="NCBI Taxonomy" id="1763541"/>
    <lineage>
        <taxon>Bacteria</taxon>
        <taxon>Bacillati</taxon>
        <taxon>Actinomycetota</taxon>
        <taxon>Actinomycetes</taxon>
        <taxon>Streptosporangiales</taxon>
        <taxon>Thermomonosporaceae</taxon>
        <taxon>Actinomadura</taxon>
    </lineage>
</organism>
<dbReference type="PANTHER" id="PTHR34183:SF1">
    <property type="entry name" value="ENDOLYTIC PEPTIDOGLYCAN TRANSGLYCOSYLASE RLPA"/>
    <property type="match status" value="1"/>
</dbReference>
<gene>
    <name evidence="3" type="primary">rlpA</name>
    <name evidence="7" type="ORF">ACFPCY_16925</name>
</gene>
<feature type="region of interest" description="Disordered" evidence="5">
    <location>
        <begin position="35"/>
        <end position="104"/>
    </location>
</feature>
<evidence type="ECO:0000313" key="7">
    <source>
        <dbReference type="EMBL" id="MFC4909010.1"/>
    </source>
</evidence>
<comment type="function">
    <text evidence="3">Lytic transglycosylase with a strong preference for naked glycan strands that lack stem peptides.</text>
</comment>
<dbReference type="SUPFAM" id="SSF50685">
    <property type="entry name" value="Barwin-like endoglucanases"/>
    <property type="match status" value="1"/>
</dbReference>
<keyword evidence="8" id="KW-1185">Reference proteome</keyword>
<dbReference type="RefSeq" id="WP_378256151.1">
    <property type="nucleotide sequence ID" value="NZ_JBHSIT010000004.1"/>
</dbReference>